<feature type="region of interest" description="Disordered" evidence="1">
    <location>
        <begin position="117"/>
        <end position="168"/>
    </location>
</feature>
<dbReference type="EMBL" id="KZ857425">
    <property type="protein sequence ID" value="RDX46687.1"/>
    <property type="molecule type" value="Genomic_DNA"/>
</dbReference>
<evidence type="ECO:0000313" key="2">
    <source>
        <dbReference type="EMBL" id="RDX46687.1"/>
    </source>
</evidence>
<gene>
    <name evidence="2" type="ORF">OH76DRAFT_827654</name>
</gene>
<name>A0A371D2C2_9APHY</name>
<protein>
    <submittedName>
        <fullName evidence="2">Uncharacterized protein</fullName>
    </submittedName>
</protein>
<sequence length="168" mass="18732">MRDQRMEQVRSTLSLQSLRHFIHRWTIDTRSRRYRRTTSRGNPAGTHTTASERAPRAANTISVTSVCQFSSICWRTFSLSVLVMVYAIQQSCVSRLRRSCTSTHAALTWATATIRRGTSSSAPTSPVKHAWTGRPGRTGRPTRATSRRSSRAAPAEHFQVGISSTAAR</sequence>
<keyword evidence="3" id="KW-1185">Reference proteome</keyword>
<reference evidence="2 3" key="1">
    <citation type="journal article" date="2018" name="Biotechnol. Biofuels">
        <title>Integrative visual omics of the white-rot fungus Polyporus brumalis exposes the biotechnological potential of its oxidative enzymes for delignifying raw plant biomass.</title>
        <authorList>
            <person name="Miyauchi S."/>
            <person name="Rancon A."/>
            <person name="Drula E."/>
            <person name="Hage H."/>
            <person name="Chaduli D."/>
            <person name="Favel A."/>
            <person name="Grisel S."/>
            <person name="Henrissat B."/>
            <person name="Herpoel-Gimbert I."/>
            <person name="Ruiz-Duenas F.J."/>
            <person name="Chevret D."/>
            <person name="Hainaut M."/>
            <person name="Lin J."/>
            <person name="Wang M."/>
            <person name="Pangilinan J."/>
            <person name="Lipzen A."/>
            <person name="Lesage-Meessen L."/>
            <person name="Navarro D."/>
            <person name="Riley R."/>
            <person name="Grigoriev I.V."/>
            <person name="Zhou S."/>
            <person name="Raouche S."/>
            <person name="Rosso M.N."/>
        </authorList>
    </citation>
    <scope>NUCLEOTIDE SEQUENCE [LARGE SCALE GENOMIC DNA]</scope>
    <source>
        <strain evidence="2 3">BRFM 1820</strain>
    </source>
</reference>
<accession>A0A371D2C2</accession>
<feature type="region of interest" description="Disordered" evidence="1">
    <location>
        <begin position="32"/>
        <end position="55"/>
    </location>
</feature>
<dbReference type="Proteomes" id="UP000256964">
    <property type="component" value="Unassembled WGS sequence"/>
</dbReference>
<dbReference type="AlphaFoldDB" id="A0A371D2C2"/>
<organism evidence="2 3">
    <name type="scientific">Lentinus brumalis</name>
    <dbReference type="NCBI Taxonomy" id="2498619"/>
    <lineage>
        <taxon>Eukaryota</taxon>
        <taxon>Fungi</taxon>
        <taxon>Dikarya</taxon>
        <taxon>Basidiomycota</taxon>
        <taxon>Agaricomycotina</taxon>
        <taxon>Agaricomycetes</taxon>
        <taxon>Polyporales</taxon>
        <taxon>Polyporaceae</taxon>
        <taxon>Lentinus</taxon>
    </lineage>
</organism>
<proteinExistence type="predicted"/>
<evidence type="ECO:0000313" key="3">
    <source>
        <dbReference type="Proteomes" id="UP000256964"/>
    </source>
</evidence>
<feature type="compositionally biased region" description="Low complexity" evidence="1">
    <location>
        <begin position="132"/>
        <end position="144"/>
    </location>
</feature>
<evidence type="ECO:0000256" key="1">
    <source>
        <dbReference type="SAM" id="MobiDB-lite"/>
    </source>
</evidence>